<dbReference type="EMBL" id="PGCJ01000238">
    <property type="protein sequence ID" value="PLW36484.1"/>
    <property type="molecule type" value="Genomic_DNA"/>
</dbReference>
<sequence length="57" mass="6288">MAKCGFELPIWPFSGPEPPTLIVGPTSLMLKAQALTRVQPLQEYSRTLVELYGSLPD</sequence>
<evidence type="ECO:0000313" key="1">
    <source>
        <dbReference type="EMBL" id="PLW36484.1"/>
    </source>
</evidence>
<keyword evidence="2" id="KW-1185">Reference proteome</keyword>
<proteinExistence type="predicted"/>
<evidence type="ECO:0000313" key="2">
    <source>
        <dbReference type="Proteomes" id="UP000235388"/>
    </source>
</evidence>
<comment type="caution">
    <text evidence="1">The sequence shown here is derived from an EMBL/GenBank/DDBJ whole genome shotgun (WGS) entry which is preliminary data.</text>
</comment>
<organism evidence="1 2">
    <name type="scientific">Puccinia coronata f. sp. avenae</name>
    <dbReference type="NCBI Taxonomy" id="200324"/>
    <lineage>
        <taxon>Eukaryota</taxon>
        <taxon>Fungi</taxon>
        <taxon>Dikarya</taxon>
        <taxon>Basidiomycota</taxon>
        <taxon>Pucciniomycotina</taxon>
        <taxon>Pucciniomycetes</taxon>
        <taxon>Pucciniales</taxon>
        <taxon>Pucciniaceae</taxon>
        <taxon>Puccinia</taxon>
    </lineage>
</organism>
<dbReference type="AlphaFoldDB" id="A0A2N5UFG4"/>
<reference evidence="1 2" key="1">
    <citation type="submission" date="2017-11" db="EMBL/GenBank/DDBJ databases">
        <title>De novo assembly and phasing of dikaryotic genomes from two isolates of Puccinia coronata f. sp. avenae, the causal agent of oat crown rust.</title>
        <authorList>
            <person name="Miller M.E."/>
            <person name="Zhang Y."/>
            <person name="Omidvar V."/>
            <person name="Sperschneider J."/>
            <person name="Schwessinger B."/>
            <person name="Raley C."/>
            <person name="Palmer J.M."/>
            <person name="Garnica D."/>
            <person name="Upadhyaya N."/>
            <person name="Rathjen J."/>
            <person name="Taylor J.M."/>
            <person name="Park R.F."/>
            <person name="Dodds P.N."/>
            <person name="Hirsch C.D."/>
            <person name="Kianian S.F."/>
            <person name="Figueroa M."/>
        </authorList>
    </citation>
    <scope>NUCLEOTIDE SEQUENCE [LARGE SCALE GENOMIC DNA]</scope>
    <source>
        <strain evidence="1">12NC29</strain>
    </source>
</reference>
<name>A0A2N5UFG4_9BASI</name>
<dbReference type="Proteomes" id="UP000235388">
    <property type="component" value="Unassembled WGS sequence"/>
</dbReference>
<protein>
    <submittedName>
        <fullName evidence="1">Uncharacterized protein</fullName>
    </submittedName>
</protein>
<gene>
    <name evidence="1" type="ORF">PCANC_19263</name>
</gene>
<accession>A0A2N5UFG4</accession>